<sequence>MIPQVYFYFDSNNIYNQLIKNQKEFFECADKGSEFVCFVNVSNIEDLKSFIKYLKEEINLNMGEIGELTSEIWDGYGFDELEPHFGEETSEKIIDESWAYLYDLFPN</sequence>
<accession>A0A382ZUP2</accession>
<dbReference type="EMBL" id="UINC01186798">
    <property type="protein sequence ID" value="SVD99192.1"/>
    <property type="molecule type" value="Genomic_DNA"/>
</dbReference>
<proteinExistence type="predicted"/>
<evidence type="ECO:0000313" key="1">
    <source>
        <dbReference type="EMBL" id="SVD99192.1"/>
    </source>
</evidence>
<protein>
    <submittedName>
        <fullName evidence="1">Uncharacterized protein</fullName>
    </submittedName>
</protein>
<name>A0A382ZUP2_9ZZZZ</name>
<dbReference type="AlphaFoldDB" id="A0A382ZUP2"/>
<reference evidence="1" key="1">
    <citation type="submission" date="2018-05" db="EMBL/GenBank/DDBJ databases">
        <authorList>
            <person name="Lanie J.A."/>
            <person name="Ng W.-L."/>
            <person name="Kazmierczak K.M."/>
            <person name="Andrzejewski T.M."/>
            <person name="Davidsen T.M."/>
            <person name="Wayne K.J."/>
            <person name="Tettelin H."/>
            <person name="Glass J.I."/>
            <person name="Rusch D."/>
            <person name="Podicherti R."/>
            <person name="Tsui H.-C.T."/>
            <person name="Winkler M.E."/>
        </authorList>
    </citation>
    <scope>NUCLEOTIDE SEQUENCE</scope>
</reference>
<gene>
    <name evidence="1" type="ORF">METZ01_LOCUS452046</name>
</gene>
<organism evidence="1">
    <name type="scientific">marine metagenome</name>
    <dbReference type="NCBI Taxonomy" id="408172"/>
    <lineage>
        <taxon>unclassified sequences</taxon>
        <taxon>metagenomes</taxon>
        <taxon>ecological metagenomes</taxon>
    </lineage>
</organism>